<comment type="similarity">
    <text evidence="2">Belongs to the bacterial solute-binding protein 1 family.</text>
</comment>
<comment type="subcellular location">
    <subcellularLocation>
        <location evidence="1">Periplasm</location>
    </subcellularLocation>
</comment>
<evidence type="ECO:0000256" key="6">
    <source>
        <dbReference type="ARBA" id="ARBA00049753"/>
    </source>
</evidence>
<dbReference type="PANTHER" id="PTHR43649">
    <property type="entry name" value="ARABINOSE-BINDING PROTEIN-RELATED"/>
    <property type="match status" value="1"/>
</dbReference>
<dbReference type="Pfam" id="PF01547">
    <property type="entry name" value="SBP_bac_1"/>
    <property type="match status" value="1"/>
</dbReference>
<evidence type="ECO:0000256" key="4">
    <source>
        <dbReference type="ARBA" id="ARBA00022729"/>
    </source>
</evidence>
<dbReference type="AlphaFoldDB" id="A0A845HBE7"/>
<proteinExistence type="inferred from homology"/>
<comment type="function">
    <text evidence="5">Part of a binding-protein-dependent transport system for a sugar.</text>
</comment>
<dbReference type="InterPro" id="IPR050490">
    <property type="entry name" value="Bact_solute-bd_prot1"/>
</dbReference>
<sequence length="479" mass="52488">MIASIEKVALPRFDWLRFRSTARRAMPAPARAWSFGLLAAACAFNCGALTVAHAAQQPQPGPAASSAPAASLNTLQVLHWWTSSSERKAANALAARMADEGLEWKDAAIPGGAGLGAGKVLKSRVLAGDAPEVTQIIGVSVAEWAELGLLLEIDNVASAGNWNGFLFPTIQALIQHRKHVVAAPLGIHRVNTLYYNRALFAQLKLSPPQTWDEFQSAALKFKAAGIMPLAQSSESWQVAALFENLVLAESGPEFYRDLFVRRNPAAAADRRTAEALERLRIVKGWISGQLDERPWPEVVRQFARREAAMMIMGDWAKPELAERGMALDEDYACGTAPGTGKYHLYSVDTLTMFAGDYRHMQSQEKMARLLVSPQVQAEFNTLKGAVPVRRDADLSKMDSCARVSWTTFAQGAAVQAPSLVHRMATDEASRDAIIAEIHRYFLDDRATPAEAQRRLGALFRLFNLRSQGAPGAQDTDRRR</sequence>
<evidence type="ECO:0000256" key="5">
    <source>
        <dbReference type="ARBA" id="ARBA00049629"/>
    </source>
</evidence>
<dbReference type="SUPFAM" id="SSF53850">
    <property type="entry name" value="Periplasmic binding protein-like II"/>
    <property type="match status" value="1"/>
</dbReference>
<accession>A0A845HBE7</accession>
<dbReference type="GO" id="GO:0042597">
    <property type="term" value="C:periplasmic space"/>
    <property type="evidence" value="ECO:0007669"/>
    <property type="project" value="UniProtKB-SubCell"/>
</dbReference>
<evidence type="ECO:0000313" key="7">
    <source>
        <dbReference type="EMBL" id="MYN15547.1"/>
    </source>
</evidence>
<keyword evidence="3" id="KW-0813">Transport</keyword>
<dbReference type="PANTHER" id="PTHR43649:SF28">
    <property type="entry name" value="BINDING PROTEIN COMPONENT OF ABC SUGAR TRANSPORTER-RELATED"/>
    <property type="match status" value="1"/>
</dbReference>
<dbReference type="RefSeq" id="WP_161088372.1">
    <property type="nucleotide sequence ID" value="NZ_WWCV01000002.1"/>
</dbReference>
<dbReference type="Proteomes" id="UP000484875">
    <property type="component" value="Unassembled WGS sequence"/>
</dbReference>
<organism evidence="7 8">
    <name type="scientific">Duganella vulcania</name>
    <dbReference type="NCBI Taxonomy" id="2692166"/>
    <lineage>
        <taxon>Bacteria</taxon>
        <taxon>Pseudomonadati</taxon>
        <taxon>Pseudomonadota</taxon>
        <taxon>Betaproteobacteria</taxon>
        <taxon>Burkholderiales</taxon>
        <taxon>Oxalobacteraceae</taxon>
        <taxon>Telluria group</taxon>
        <taxon>Duganella</taxon>
    </lineage>
</organism>
<dbReference type="InterPro" id="IPR006059">
    <property type="entry name" value="SBP"/>
</dbReference>
<evidence type="ECO:0000256" key="1">
    <source>
        <dbReference type="ARBA" id="ARBA00004418"/>
    </source>
</evidence>
<evidence type="ECO:0000256" key="2">
    <source>
        <dbReference type="ARBA" id="ARBA00008520"/>
    </source>
</evidence>
<name>A0A845HBE7_9BURK</name>
<gene>
    <name evidence="7" type="ORF">GTP81_02145</name>
</gene>
<comment type="caution">
    <text evidence="7">The sequence shown here is derived from an EMBL/GenBank/DDBJ whole genome shotgun (WGS) entry which is preliminary data.</text>
</comment>
<evidence type="ECO:0000256" key="3">
    <source>
        <dbReference type="ARBA" id="ARBA00022448"/>
    </source>
</evidence>
<keyword evidence="4" id="KW-0732">Signal</keyword>
<keyword evidence="8" id="KW-1185">Reference proteome</keyword>
<protein>
    <recommendedName>
        <fullName evidence="6">Probable sugar-binding periplasmic protein</fullName>
    </recommendedName>
</protein>
<evidence type="ECO:0000313" key="8">
    <source>
        <dbReference type="Proteomes" id="UP000484875"/>
    </source>
</evidence>
<dbReference type="Gene3D" id="3.40.190.10">
    <property type="entry name" value="Periplasmic binding protein-like II"/>
    <property type="match status" value="2"/>
</dbReference>
<reference evidence="7 8" key="1">
    <citation type="submission" date="2019-12" db="EMBL/GenBank/DDBJ databases">
        <title>Novel species isolated from a subtropical stream in China.</title>
        <authorList>
            <person name="Lu H."/>
        </authorList>
    </citation>
    <scope>NUCLEOTIDE SEQUENCE [LARGE SCALE GENOMIC DNA]</scope>
    <source>
        <strain evidence="7 8">FT107W</strain>
    </source>
</reference>
<dbReference type="EMBL" id="WWCV01000002">
    <property type="protein sequence ID" value="MYN15547.1"/>
    <property type="molecule type" value="Genomic_DNA"/>
</dbReference>